<dbReference type="Pfam" id="PF00069">
    <property type="entry name" value="Pkinase"/>
    <property type="match status" value="1"/>
</dbReference>
<sequence length="531" mass="57168">MDGPYMQLSGGYAAVTGYSYAVKPCTEGSCENQDLKGLAAALEKSPISVCVNAGVWNDYTGGVLSAAACGPMGAAYQDHCVMAVGFNATAPKPYWIVRNSWASTWGMQGYIYLEMAKNTCGVADDATIPEVKVDLSEEEAKDAAARRAAMFRRASTGSATPATPALGLVPLLSLKIAPAFCVGGWRLRDMKKPLAPSQIAIMRLLRHENMVRCYDVFIEAQYVNVVVDMFPGGDLVDGLNTHRRAFGRVPNAQLARLAKQMMSAVAHVHGLSIIHRDVKGENFLSDRPDIGDPDVKVALSDFGTALRIEKGEVVYSRVGTPAFWAPEIYAGGYSLAVDVWAVGVTTFILLTGALPYEGEAAICARSGPKGTTDLAMPYYLSESGADFLRQTMKKEASERPPAREVARHAWLTTKQPKDAPLVEDVHPPQEEVQIASRFSLLSCIFSVIGGLAVYGCSALGHCIGVESARDQSKEEGARWPSKTSKASTAGTGDYLMEVPDKDILEKQATDLTKQISVNLTMHQVSLSSIKQ</sequence>
<name>A0A813AYJ6_9DINO</name>
<dbReference type="InterPro" id="IPR030616">
    <property type="entry name" value="Aur-like"/>
</dbReference>
<dbReference type="SUPFAM" id="SSF56112">
    <property type="entry name" value="Protein kinase-like (PK-like)"/>
    <property type="match status" value="1"/>
</dbReference>
<feature type="binding site" evidence="7">
    <location>
        <begin position="281"/>
        <end position="282"/>
    </location>
    <ligand>
        <name>ATP</name>
        <dbReference type="ChEBI" id="CHEBI:30616"/>
    </ligand>
</feature>
<dbReference type="PROSITE" id="PS00640">
    <property type="entry name" value="THIOL_PROTEASE_ASN"/>
    <property type="match status" value="1"/>
</dbReference>
<dbReference type="InterPro" id="IPR011009">
    <property type="entry name" value="Kinase-like_dom_sf"/>
</dbReference>
<evidence type="ECO:0000256" key="5">
    <source>
        <dbReference type="ARBA" id="ARBA00022840"/>
    </source>
</evidence>
<dbReference type="GO" id="GO:0008234">
    <property type="term" value="F:cysteine-type peptidase activity"/>
    <property type="evidence" value="ECO:0007669"/>
    <property type="project" value="InterPro"/>
</dbReference>
<keyword evidence="4" id="KW-0418">Kinase</keyword>
<protein>
    <submittedName>
        <fullName evidence="11">Camk1d protein</fullName>
    </submittedName>
</protein>
<dbReference type="GO" id="GO:0005524">
    <property type="term" value="F:ATP binding"/>
    <property type="evidence" value="ECO:0007669"/>
    <property type="project" value="UniProtKB-KW"/>
</dbReference>
<evidence type="ECO:0000313" key="12">
    <source>
        <dbReference type="Proteomes" id="UP000601435"/>
    </source>
</evidence>
<dbReference type="Proteomes" id="UP000601435">
    <property type="component" value="Unassembled WGS sequence"/>
</dbReference>
<keyword evidence="12" id="KW-1185">Reference proteome</keyword>
<keyword evidence="3 7" id="KW-0547">Nucleotide-binding</keyword>
<keyword evidence="1" id="KW-0723">Serine/threonine-protein kinase</keyword>
<dbReference type="GO" id="GO:0006508">
    <property type="term" value="P:proteolysis"/>
    <property type="evidence" value="ECO:0007669"/>
    <property type="project" value="InterPro"/>
</dbReference>
<evidence type="ECO:0000256" key="4">
    <source>
        <dbReference type="ARBA" id="ARBA00022777"/>
    </source>
</evidence>
<dbReference type="InterPro" id="IPR000719">
    <property type="entry name" value="Prot_kinase_dom"/>
</dbReference>
<dbReference type="Gene3D" id="3.90.70.10">
    <property type="entry name" value="Cysteine proteinases"/>
    <property type="match status" value="1"/>
</dbReference>
<evidence type="ECO:0000256" key="8">
    <source>
        <dbReference type="PIRSR" id="PIRSR630616-3"/>
    </source>
</evidence>
<gene>
    <name evidence="11" type="primary">Camk1d</name>
    <name evidence="11" type="ORF">SNEC2469_LOCUS29229</name>
</gene>
<evidence type="ECO:0000256" key="7">
    <source>
        <dbReference type="PIRSR" id="PIRSR630616-2"/>
    </source>
</evidence>
<dbReference type="InterPro" id="IPR038765">
    <property type="entry name" value="Papain-like_cys_pep_sf"/>
</dbReference>
<evidence type="ECO:0000256" key="1">
    <source>
        <dbReference type="ARBA" id="ARBA00022527"/>
    </source>
</evidence>
<dbReference type="GO" id="GO:0004674">
    <property type="term" value="F:protein serine/threonine kinase activity"/>
    <property type="evidence" value="ECO:0007669"/>
    <property type="project" value="UniProtKB-KW"/>
</dbReference>
<feature type="domain" description="Protein kinase" evidence="10">
    <location>
        <begin position="145"/>
        <end position="411"/>
    </location>
</feature>
<evidence type="ECO:0000256" key="2">
    <source>
        <dbReference type="ARBA" id="ARBA00022679"/>
    </source>
</evidence>
<dbReference type="PANTHER" id="PTHR24350">
    <property type="entry name" value="SERINE/THREONINE-PROTEIN KINASE IAL-RELATED"/>
    <property type="match status" value="1"/>
</dbReference>
<feature type="compositionally biased region" description="Polar residues" evidence="9">
    <location>
        <begin position="481"/>
        <end position="490"/>
    </location>
</feature>
<evidence type="ECO:0000256" key="6">
    <source>
        <dbReference type="PIRSR" id="PIRSR630616-1"/>
    </source>
</evidence>
<evidence type="ECO:0000313" key="11">
    <source>
        <dbReference type="EMBL" id="CAE7884907.1"/>
    </source>
</evidence>
<dbReference type="Gene3D" id="1.10.510.10">
    <property type="entry name" value="Transferase(Phosphotransferase) domain 1"/>
    <property type="match status" value="1"/>
</dbReference>
<dbReference type="SUPFAM" id="SSF54001">
    <property type="entry name" value="Cysteine proteinases"/>
    <property type="match status" value="1"/>
</dbReference>
<dbReference type="SMART" id="SM00220">
    <property type="entry name" value="S_TKc"/>
    <property type="match status" value="1"/>
</dbReference>
<dbReference type="PROSITE" id="PS50011">
    <property type="entry name" value="PROTEIN_KINASE_DOM"/>
    <property type="match status" value="1"/>
</dbReference>
<proteinExistence type="predicted"/>
<dbReference type="SMART" id="SM00645">
    <property type="entry name" value="Pept_C1"/>
    <property type="match status" value="1"/>
</dbReference>
<feature type="binding site" evidence="7">
    <location>
        <position position="301"/>
    </location>
    <ligand>
        <name>ATP</name>
        <dbReference type="ChEBI" id="CHEBI:30616"/>
    </ligand>
</feature>
<organism evidence="11 12">
    <name type="scientific">Symbiodinium necroappetens</name>
    <dbReference type="NCBI Taxonomy" id="1628268"/>
    <lineage>
        <taxon>Eukaryota</taxon>
        <taxon>Sar</taxon>
        <taxon>Alveolata</taxon>
        <taxon>Dinophyceae</taxon>
        <taxon>Suessiales</taxon>
        <taxon>Symbiodiniaceae</taxon>
        <taxon>Symbiodinium</taxon>
    </lineage>
</organism>
<keyword evidence="2" id="KW-0808">Transferase</keyword>
<accession>A0A813AYJ6</accession>
<keyword evidence="5 7" id="KW-0067">ATP-binding</keyword>
<feature type="cross-link" description="Glycyl lysine isopeptide (Lys-Gly) (interchain with G-Cter in SUMO2)" evidence="8">
    <location>
        <position position="279"/>
    </location>
</feature>
<dbReference type="OrthoDB" id="190265at2759"/>
<dbReference type="AlphaFoldDB" id="A0A813AYJ6"/>
<evidence type="ECO:0000256" key="3">
    <source>
        <dbReference type="ARBA" id="ARBA00022741"/>
    </source>
</evidence>
<dbReference type="Pfam" id="PF00112">
    <property type="entry name" value="Peptidase_C1"/>
    <property type="match status" value="1"/>
</dbReference>
<evidence type="ECO:0000256" key="9">
    <source>
        <dbReference type="SAM" id="MobiDB-lite"/>
    </source>
</evidence>
<dbReference type="InterPro" id="IPR025661">
    <property type="entry name" value="Pept_asp_AS"/>
</dbReference>
<feature type="active site" description="Proton acceptor" evidence="6">
    <location>
        <position position="277"/>
    </location>
</feature>
<evidence type="ECO:0000259" key="10">
    <source>
        <dbReference type="PROSITE" id="PS50011"/>
    </source>
</evidence>
<comment type="caution">
    <text evidence="11">The sequence shown here is derived from an EMBL/GenBank/DDBJ whole genome shotgun (WGS) entry which is preliminary data.</text>
</comment>
<dbReference type="EMBL" id="CAJNJA010065264">
    <property type="protein sequence ID" value="CAE7884907.1"/>
    <property type="molecule type" value="Genomic_DNA"/>
</dbReference>
<dbReference type="InterPro" id="IPR000668">
    <property type="entry name" value="Peptidase_C1A_C"/>
</dbReference>
<reference evidence="11" key="1">
    <citation type="submission" date="2021-02" db="EMBL/GenBank/DDBJ databases">
        <authorList>
            <person name="Dougan E. K."/>
            <person name="Rhodes N."/>
            <person name="Thang M."/>
            <person name="Chan C."/>
        </authorList>
    </citation>
    <scope>NUCLEOTIDE SEQUENCE</scope>
</reference>
<feature type="region of interest" description="Disordered" evidence="9">
    <location>
        <begin position="470"/>
        <end position="492"/>
    </location>
</feature>